<reference evidence="4" key="1">
    <citation type="journal article" date="2020" name="Microbiol. Resour. Announc.">
        <title>Complete genome sequences of four natural Pseudomonas isolates that catabolize a wide range of aromatic compounds relevant to lignin valorization.</title>
        <authorList>
            <person name="Hatmaker E.A."/>
            <person name="Presley G."/>
            <person name="Cannon O."/>
            <person name="Guss A.M."/>
            <person name="Elkins J.G."/>
        </authorList>
    </citation>
    <scope>NUCLEOTIDE SEQUENCE [LARGE SCALE GENOMIC DNA]</scope>
    <source>
        <strain evidence="4">H1F5C</strain>
    </source>
</reference>
<evidence type="ECO:0000256" key="1">
    <source>
        <dbReference type="SAM" id="MobiDB-lite"/>
    </source>
</evidence>
<feature type="region of interest" description="Disordered" evidence="1">
    <location>
        <begin position="85"/>
        <end position="135"/>
    </location>
</feature>
<proteinExistence type="predicted"/>
<evidence type="ECO:0000256" key="2">
    <source>
        <dbReference type="SAM" id="SignalP"/>
    </source>
</evidence>
<sequence length="148" mass="15944">MFNSNLHRKMVFVGFLLISSHLNADSFSGGTGWGKLAQVLLSVSTCQNRLLQTERAACFKRNARQACQYAPEGIEKDNCIKEYSGYSNPADSASSKESSRTSGSDMANQPPKFLAPVTATAAKSQTAHTDELDSRIKGLLYAPAPGPL</sequence>
<dbReference type="EMBL" id="CP060201">
    <property type="protein sequence ID" value="QNH76963.1"/>
    <property type="molecule type" value="Genomic_DNA"/>
</dbReference>
<feature type="chain" id="PRO_5030163235" evidence="2">
    <location>
        <begin position="25"/>
        <end position="148"/>
    </location>
</feature>
<gene>
    <name evidence="3" type="ORF">GGI48_27455</name>
</gene>
<evidence type="ECO:0000313" key="3">
    <source>
        <dbReference type="EMBL" id="QNH76963.1"/>
    </source>
</evidence>
<dbReference type="AlphaFoldDB" id="A0A7G7XAG8"/>
<name>A0A7G7XAG8_9PSED</name>
<accession>A0A7G7XAG8</accession>
<evidence type="ECO:0000313" key="4">
    <source>
        <dbReference type="Proteomes" id="UP000515277"/>
    </source>
</evidence>
<dbReference type="RefSeq" id="WP_146777173.1">
    <property type="nucleotide sequence ID" value="NZ_CP060201.1"/>
</dbReference>
<organism evidence="3 4">
    <name type="scientific">Pseudomonas protegens</name>
    <dbReference type="NCBI Taxonomy" id="380021"/>
    <lineage>
        <taxon>Bacteria</taxon>
        <taxon>Pseudomonadati</taxon>
        <taxon>Pseudomonadota</taxon>
        <taxon>Gammaproteobacteria</taxon>
        <taxon>Pseudomonadales</taxon>
        <taxon>Pseudomonadaceae</taxon>
        <taxon>Pseudomonas</taxon>
    </lineage>
</organism>
<keyword evidence="2" id="KW-0732">Signal</keyword>
<feature type="compositionally biased region" description="Polar residues" evidence="1">
    <location>
        <begin position="85"/>
        <end position="107"/>
    </location>
</feature>
<protein>
    <submittedName>
        <fullName evidence="3">Uncharacterized protein</fullName>
    </submittedName>
</protein>
<feature type="signal peptide" evidence="2">
    <location>
        <begin position="1"/>
        <end position="24"/>
    </location>
</feature>
<dbReference type="Proteomes" id="UP000515277">
    <property type="component" value="Chromosome"/>
</dbReference>